<name>A0A5H2XQN0_PRUDU</name>
<organism evidence="1">
    <name type="scientific">Prunus dulcis</name>
    <name type="common">Almond</name>
    <name type="synonym">Amygdalus dulcis</name>
    <dbReference type="NCBI Taxonomy" id="3755"/>
    <lineage>
        <taxon>Eukaryota</taxon>
        <taxon>Viridiplantae</taxon>
        <taxon>Streptophyta</taxon>
        <taxon>Embryophyta</taxon>
        <taxon>Tracheophyta</taxon>
        <taxon>Spermatophyta</taxon>
        <taxon>Magnoliopsida</taxon>
        <taxon>eudicotyledons</taxon>
        <taxon>Gunneridae</taxon>
        <taxon>Pentapetalae</taxon>
        <taxon>rosids</taxon>
        <taxon>fabids</taxon>
        <taxon>Rosales</taxon>
        <taxon>Rosaceae</taxon>
        <taxon>Amygdaloideae</taxon>
        <taxon>Amygdaleae</taxon>
        <taxon>Prunus</taxon>
    </lineage>
</organism>
<accession>A0A5H2XQN0</accession>
<proteinExistence type="predicted"/>
<dbReference type="AlphaFoldDB" id="A0A5H2XQN0"/>
<protein>
    <submittedName>
        <fullName evidence="1">Uncharacterized protein</fullName>
    </submittedName>
</protein>
<evidence type="ECO:0000313" key="1">
    <source>
        <dbReference type="EMBL" id="BBN70168.1"/>
    </source>
</evidence>
<gene>
    <name evidence="1" type="ORF">Prudu_1441S000700</name>
</gene>
<dbReference type="EMBL" id="AP021778">
    <property type="protein sequence ID" value="BBN70168.1"/>
    <property type="molecule type" value="Genomic_DNA"/>
</dbReference>
<reference evidence="1" key="1">
    <citation type="journal article" date="2019" name="Science">
        <title>Mutation of a bHLH transcription factor allowed almond domestication.</title>
        <authorList>
            <person name="Sanchez-Perez R."/>
            <person name="Pavan S."/>
            <person name="Mazzeo R."/>
            <person name="Moldovan C."/>
            <person name="Aiese Cigliano R."/>
            <person name="Del Cueto J."/>
            <person name="Ricciardi F."/>
            <person name="Lotti C."/>
            <person name="Ricciardi L."/>
            <person name="Dicenta F."/>
            <person name="Lopez-Marques R.L."/>
            <person name="Lindberg Moller B."/>
        </authorList>
    </citation>
    <scope>NUCLEOTIDE SEQUENCE</scope>
</reference>
<sequence length="116" mass="13123">MILGGVWPQHLQSTQRPLSSKNSNLMISHQHTRKLIVAWNSEAKLRCPRDGIIHLENLEHLQGMCLTLAPTSFQVIAVGSARNILERSITKQFMEITTCPQENADNRLERPIGDQL</sequence>
<feature type="non-terminal residue" evidence="1">
    <location>
        <position position="116"/>
    </location>
</feature>